<evidence type="ECO:0000259" key="1">
    <source>
        <dbReference type="Pfam" id="PF13701"/>
    </source>
</evidence>
<name>A0A3B0T0J5_9ZZZZ</name>
<dbReference type="InterPro" id="IPR047960">
    <property type="entry name" value="Transpos_IS1380"/>
</dbReference>
<dbReference type="EMBL" id="UOEN01000003">
    <property type="protein sequence ID" value="VAW11418.1"/>
    <property type="molecule type" value="Genomic_DNA"/>
</dbReference>
<protein>
    <recommendedName>
        <fullName evidence="1">Transposase DDE domain-containing protein</fullName>
    </recommendedName>
</protein>
<dbReference type="NCBIfam" id="NF033539">
    <property type="entry name" value="transpos_IS1380"/>
    <property type="match status" value="1"/>
</dbReference>
<proteinExistence type="predicted"/>
<dbReference type="AlphaFoldDB" id="A0A3B0T0J5"/>
<dbReference type="Pfam" id="PF13701">
    <property type="entry name" value="DDE_Tnp_1_4"/>
    <property type="match status" value="1"/>
</dbReference>
<accession>A0A3B0T0J5</accession>
<gene>
    <name evidence="2" type="ORF">MNBD_BACTEROID05-545</name>
</gene>
<dbReference type="InterPro" id="IPR025668">
    <property type="entry name" value="Tnp_DDE_dom"/>
</dbReference>
<sequence>MKLTVNLSKVELKRGKDSITGRIGLSWVTHCAEDFGLRKIVEKEYAKGKKHSRGIPPWKKVMSGMMMMLSGGERVEDVEVLRADEGLLESLGWEEINCPDTMLNFIGKKRNNARNRKVNEEMVIESLRRIKTEELTYDNDATYLDSNKKSAKYSYQKRKQFSGLIGSIANLGMINTVEYRAGNKSPQTGILNQLRKAIGQAKKAGKRITKFRSDSAAYQDKIITECEKSGINWYITVDRNEGIKKLISGRVVTDWRTMYGESKERHDIQWSQAEYVVSKGYKVRVLILRWKNPSPDLFNTESYCYHVIGTNDWEIDPMKWLEFHNGRMGTIEHINKEIKRGLGCDYTPSHEFEKNRGYFILGVLAHNVLQMMKLFYFDGAQKLWTIKTVRHYFINVCGKIVKSGRKFYCQIVNVPDKIFALFRHCKSRLGQCYY</sequence>
<evidence type="ECO:0000313" key="2">
    <source>
        <dbReference type="EMBL" id="VAW11418.1"/>
    </source>
</evidence>
<reference evidence="2" key="1">
    <citation type="submission" date="2018-06" db="EMBL/GenBank/DDBJ databases">
        <authorList>
            <person name="Zhirakovskaya E."/>
        </authorList>
    </citation>
    <scope>NUCLEOTIDE SEQUENCE</scope>
</reference>
<feature type="domain" description="Transposase DDE" evidence="1">
    <location>
        <begin position="14"/>
        <end position="413"/>
    </location>
</feature>
<organism evidence="2">
    <name type="scientific">hydrothermal vent metagenome</name>
    <dbReference type="NCBI Taxonomy" id="652676"/>
    <lineage>
        <taxon>unclassified sequences</taxon>
        <taxon>metagenomes</taxon>
        <taxon>ecological metagenomes</taxon>
    </lineage>
</organism>